<dbReference type="PROSITE" id="PS51831">
    <property type="entry name" value="HD"/>
    <property type="match status" value="1"/>
</dbReference>
<dbReference type="Gene3D" id="3.30.450.20">
    <property type="entry name" value="PAS domain"/>
    <property type="match status" value="2"/>
</dbReference>
<feature type="transmembrane region" description="Helical" evidence="1">
    <location>
        <begin position="74"/>
        <end position="99"/>
    </location>
</feature>
<feature type="transmembrane region" description="Helical" evidence="1">
    <location>
        <begin position="273"/>
        <end position="292"/>
    </location>
</feature>
<dbReference type="Gene3D" id="3.30.70.270">
    <property type="match status" value="1"/>
</dbReference>
<dbReference type="InterPro" id="IPR003607">
    <property type="entry name" value="HD/PDEase_dom"/>
</dbReference>
<feature type="transmembrane region" description="Helical" evidence="1">
    <location>
        <begin position="172"/>
        <end position="196"/>
    </location>
</feature>
<dbReference type="InterPro" id="IPR029016">
    <property type="entry name" value="GAF-like_dom_sf"/>
</dbReference>
<dbReference type="InterPro" id="IPR003018">
    <property type="entry name" value="GAF"/>
</dbReference>
<dbReference type="Pfam" id="PF13487">
    <property type="entry name" value="HD_5"/>
    <property type="match status" value="1"/>
</dbReference>
<feature type="transmembrane region" description="Helical" evidence="1">
    <location>
        <begin position="18"/>
        <end position="38"/>
    </location>
</feature>
<dbReference type="CDD" id="cd01949">
    <property type="entry name" value="GGDEF"/>
    <property type="match status" value="1"/>
</dbReference>
<evidence type="ECO:0000259" key="2">
    <source>
        <dbReference type="PROSITE" id="PS50112"/>
    </source>
</evidence>
<dbReference type="SMART" id="SM00091">
    <property type="entry name" value="PAS"/>
    <property type="match status" value="2"/>
</dbReference>
<dbReference type="Pfam" id="PF13185">
    <property type="entry name" value="GAF_2"/>
    <property type="match status" value="1"/>
</dbReference>
<dbReference type="Gene3D" id="1.10.3210.10">
    <property type="entry name" value="Hypothetical protein af1432"/>
    <property type="match status" value="1"/>
</dbReference>
<dbReference type="SMART" id="SM00471">
    <property type="entry name" value="HDc"/>
    <property type="match status" value="1"/>
</dbReference>
<protein>
    <recommendedName>
        <fullName evidence="9">Diguanylate cyclase and metal dependent phosphohydrolase</fullName>
    </recommendedName>
</protein>
<name>A0ABQ2FPG9_9DEIO</name>
<dbReference type="SMART" id="SM00267">
    <property type="entry name" value="GGDEF"/>
    <property type="match status" value="1"/>
</dbReference>
<feature type="domain" description="HD-GYP" evidence="6">
    <location>
        <begin position="1265"/>
        <end position="1459"/>
    </location>
</feature>
<feature type="domain" description="HD" evidence="5">
    <location>
        <begin position="1287"/>
        <end position="1410"/>
    </location>
</feature>
<dbReference type="InterPro" id="IPR000160">
    <property type="entry name" value="GGDEF_dom"/>
</dbReference>
<keyword evidence="1" id="KW-0472">Membrane</keyword>
<dbReference type="NCBIfam" id="TIGR00254">
    <property type="entry name" value="GGDEF"/>
    <property type="match status" value="1"/>
</dbReference>
<organism evidence="7 8">
    <name type="scientific">Deinococcus radiotolerans</name>
    <dbReference type="NCBI Taxonomy" id="1309407"/>
    <lineage>
        <taxon>Bacteria</taxon>
        <taxon>Thermotogati</taxon>
        <taxon>Deinococcota</taxon>
        <taxon>Deinococci</taxon>
        <taxon>Deinococcales</taxon>
        <taxon>Deinococcaceae</taxon>
        <taxon>Deinococcus</taxon>
    </lineage>
</organism>
<evidence type="ECO:0000313" key="8">
    <source>
        <dbReference type="Proteomes" id="UP000604341"/>
    </source>
</evidence>
<dbReference type="EMBL" id="BMPE01000017">
    <property type="protein sequence ID" value="GGL13805.1"/>
    <property type="molecule type" value="Genomic_DNA"/>
</dbReference>
<dbReference type="InterPro" id="IPR000700">
    <property type="entry name" value="PAS-assoc_C"/>
</dbReference>
<dbReference type="InterPro" id="IPR037522">
    <property type="entry name" value="HD_GYP_dom"/>
</dbReference>
<dbReference type="Pfam" id="PF01590">
    <property type="entry name" value="GAF"/>
    <property type="match status" value="1"/>
</dbReference>
<feature type="domain" description="PAS" evidence="2">
    <location>
        <begin position="455"/>
        <end position="524"/>
    </location>
</feature>
<sequence length="1459" mass="158739">MPSTSGPDLQAPGAGRGVLLGLLLAITGVHVLWTLLGAPPEGWRERAAPLFYWPVYALAAVIVWQRARRSAPDLAWFWTWMALGLGAWGAGQVTFTVLAALGVRGFPHPAAYLYLAAPLSFALGLRHLLRTSAPPDRPARVGLDTALMTLMVGHLLWTLTGQATAQGYAGQPVALILALAFPATDLLLAALLTALALTRPLLLNAAQLLLLIGALLSFLGGDVLWAVLLSTGQYRLGHPLDSLWSLAAALIALSACYRHPWPWLQAAAQRRTIRALSPHAALAFVYVVYVIFRLSVHAPSRADDLWLIGVTVLFAVRQLLVLRDNQTLQRRLLHSQAHLNAVMNTMSESIYLKDRQGRYQLLNPAARQLLGPQAAGVGATDADLFPAEARQIQALDQEVMRTLEPVTVETRSPSQTRVLMTTKHPFVVDGELLGVLGVSRDVTLARELEQELERQVRRTSSILESLPSAFVALDHDGRLTYINPVAASLLQRRPGDLIGQSVWDVLRRQVDPDTADYLRRTLERGTPQFEVYSPVTRRWYDLSAAPTEDGLAVSFTEITARKATEESLRLANDDLERRVKARTAELEHLAYRDVLTGLPSRRAFEETFEAAVAEGRAFQLLVLDLDDLKVVNDQAGHAQGDQLLRCFGRALTDTFGPTGQVFRQGGDEFTVLVTSELLSTDELLSHREQLRQFMDRQGFPAVRASTGAASFPQDARSPNDLFRLADQRMLRDKAAIRTVRGLRGERLLLRDSPLTAEMVWQALRATSSLISSDGALDAEGWQAFLQAAVTAVPSAEAGSLFVLEGSRFVLRAQVGYSETLLGTSHSLENMRRWTDAERTWPAGQARVVRGAADVRRVTHLPAEWSEREAPWLAGQHQQDLAHLQANVCVPVLVAGAVVAVINLDNLRSEQAFDAFELDIAEEFGRQAAAILTMRDRRARAADRTRELEVLAHASAALSLVLDPHDLERTLINETLALFRTEHAAFARYDPQTHAAHLDASAGLFGSAAHQTVPAGEGLIWQALHTGQVQRTERLTDDAWLRRAGTSADGSVMAAPLISLSNRPVGALLVARSAAQSFSPLDASLLGALASAGVIAFERLRVITEEQKRAEALRALADLASQVGLAADVDTVARECLTLSRSVLQADLAVFLCPDRDVEVVVDAATGSAETPPRELALAALRHASGGAERASSSGLTSGLPPALLAAGVNALIEAPVHERGRPAGRLALLWFTPPETTGRMAEALLNRSAELIGQVLDRRAHLADLEATREGALLALGLSLELRDFETAGHTERVVALALRIGEALGLSPEQREDLRLGAYLHDIGKLGIPDAILLKPGRLDPAEWHLMQRHAEFGDELVRRIPTVPSAARAVVRHHHERWDGTGYPDRLAGTAIPLGARIFSVADVYDALTSDRPYKPAWSALEAVTELRDQAGRQFDPDVVSTALRVLSSTAEPEPDT</sequence>
<dbReference type="SUPFAM" id="SSF55073">
    <property type="entry name" value="Nucleotide cyclase"/>
    <property type="match status" value="1"/>
</dbReference>
<feature type="transmembrane region" description="Helical" evidence="1">
    <location>
        <begin position="50"/>
        <end position="67"/>
    </location>
</feature>
<dbReference type="PROSITE" id="PS50113">
    <property type="entry name" value="PAC"/>
    <property type="match status" value="1"/>
</dbReference>
<dbReference type="InterPro" id="IPR029787">
    <property type="entry name" value="Nucleotide_cyclase"/>
</dbReference>
<dbReference type="NCBIfam" id="TIGR00229">
    <property type="entry name" value="sensory_box"/>
    <property type="match status" value="2"/>
</dbReference>
<dbReference type="PANTHER" id="PTHR45228:SF8">
    <property type="entry name" value="TWO-COMPONENT RESPONSE REGULATOR-RELATED"/>
    <property type="match status" value="1"/>
</dbReference>
<dbReference type="Gene3D" id="3.30.450.40">
    <property type="match status" value="2"/>
</dbReference>
<evidence type="ECO:0008006" key="9">
    <source>
        <dbReference type="Google" id="ProtNLM"/>
    </source>
</evidence>
<dbReference type="Pfam" id="PF08448">
    <property type="entry name" value="PAS_4"/>
    <property type="match status" value="2"/>
</dbReference>
<dbReference type="SUPFAM" id="SSF55781">
    <property type="entry name" value="GAF domain-like"/>
    <property type="match status" value="3"/>
</dbReference>
<dbReference type="PROSITE" id="PS51832">
    <property type="entry name" value="HD_GYP"/>
    <property type="match status" value="1"/>
</dbReference>
<dbReference type="Pfam" id="PF00990">
    <property type="entry name" value="GGDEF"/>
    <property type="match status" value="1"/>
</dbReference>
<dbReference type="PROSITE" id="PS50887">
    <property type="entry name" value="GGDEF"/>
    <property type="match status" value="1"/>
</dbReference>
<dbReference type="InterPro" id="IPR000014">
    <property type="entry name" value="PAS"/>
</dbReference>
<dbReference type="InterPro" id="IPR013656">
    <property type="entry name" value="PAS_4"/>
</dbReference>
<feature type="transmembrane region" description="Helical" evidence="1">
    <location>
        <begin position="141"/>
        <end position="160"/>
    </location>
</feature>
<evidence type="ECO:0000259" key="5">
    <source>
        <dbReference type="PROSITE" id="PS51831"/>
    </source>
</evidence>
<evidence type="ECO:0000259" key="4">
    <source>
        <dbReference type="PROSITE" id="PS50887"/>
    </source>
</evidence>
<dbReference type="Proteomes" id="UP000604341">
    <property type="component" value="Unassembled WGS sequence"/>
</dbReference>
<evidence type="ECO:0000256" key="1">
    <source>
        <dbReference type="SAM" id="Phobius"/>
    </source>
</evidence>
<keyword evidence="1" id="KW-1133">Transmembrane helix</keyword>
<feature type="domain" description="GGDEF" evidence="4">
    <location>
        <begin position="616"/>
        <end position="745"/>
    </location>
</feature>
<dbReference type="InterPro" id="IPR006674">
    <property type="entry name" value="HD_domain"/>
</dbReference>
<feature type="transmembrane region" description="Helical" evidence="1">
    <location>
        <begin position="111"/>
        <end position="129"/>
    </location>
</feature>
<accession>A0ABQ2FPG9</accession>
<keyword evidence="1" id="KW-0812">Transmembrane</keyword>
<dbReference type="RefSeq" id="WP_189070346.1">
    <property type="nucleotide sequence ID" value="NZ_BMPE01000017.1"/>
</dbReference>
<feature type="transmembrane region" description="Helical" evidence="1">
    <location>
        <begin position="242"/>
        <end position="261"/>
    </location>
</feature>
<dbReference type="SMART" id="SM00065">
    <property type="entry name" value="GAF"/>
    <property type="match status" value="1"/>
</dbReference>
<evidence type="ECO:0000259" key="6">
    <source>
        <dbReference type="PROSITE" id="PS51832"/>
    </source>
</evidence>
<dbReference type="CDD" id="cd00077">
    <property type="entry name" value="HDc"/>
    <property type="match status" value="1"/>
</dbReference>
<dbReference type="InterPro" id="IPR035965">
    <property type="entry name" value="PAS-like_dom_sf"/>
</dbReference>
<dbReference type="PROSITE" id="PS50112">
    <property type="entry name" value="PAS"/>
    <property type="match status" value="2"/>
</dbReference>
<feature type="transmembrane region" description="Helical" evidence="1">
    <location>
        <begin position="208"/>
        <end position="230"/>
    </location>
</feature>
<gene>
    <name evidence="7" type="ORF">GCM10010844_35820</name>
</gene>
<dbReference type="InterPro" id="IPR052020">
    <property type="entry name" value="Cyclic_di-GMP/3'3'-cGAMP_PDE"/>
</dbReference>
<feature type="domain" description="PAS" evidence="2">
    <location>
        <begin position="335"/>
        <end position="371"/>
    </location>
</feature>
<evidence type="ECO:0000259" key="3">
    <source>
        <dbReference type="PROSITE" id="PS50113"/>
    </source>
</evidence>
<feature type="domain" description="PAC" evidence="3">
    <location>
        <begin position="401"/>
        <end position="454"/>
    </location>
</feature>
<dbReference type="SUPFAM" id="SSF55785">
    <property type="entry name" value="PYP-like sensor domain (PAS domain)"/>
    <property type="match status" value="2"/>
</dbReference>
<dbReference type="PANTHER" id="PTHR45228">
    <property type="entry name" value="CYCLIC DI-GMP PHOSPHODIESTERASE TM_0186-RELATED"/>
    <property type="match status" value="1"/>
</dbReference>
<reference evidence="8" key="1">
    <citation type="journal article" date="2019" name="Int. J. Syst. Evol. Microbiol.">
        <title>The Global Catalogue of Microorganisms (GCM) 10K type strain sequencing project: providing services to taxonomists for standard genome sequencing and annotation.</title>
        <authorList>
            <consortium name="The Broad Institute Genomics Platform"/>
            <consortium name="The Broad Institute Genome Sequencing Center for Infectious Disease"/>
            <person name="Wu L."/>
            <person name="Ma J."/>
        </authorList>
    </citation>
    <scope>NUCLEOTIDE SEQUENCE [LARGE SCALE GENOMIC DNA]</scope>
    <source>
        <strain evidence="8">JCM 19173</strain>
    </source>
</reference>
<dbReference type="InterPro" id="IPR043128">
    <property type="entry name" value="Rev_trsase/Diguanyl_cyclase"/>
</dbReference>
<proteinExistence type="predicted"/>
<evidence type="ECO:0000313" key="7">
    <source>
        <dbReference type="EMBL" id="GGL13805.1"/>
    </source>
</evidence>
<comment type="caution">
    <text evidence="7">The sequence shown here is derived from an EMBL/GenBank/DDBJ whole genome shotgun (WGS) entry which is preliminary data.</text>
</comment>
<dbReference type="SUPFAM" id="SSF109604">
    <property type="entry name" value="HD-domain/PDEase-like"/>
    <property type="match status" value="1"/>
</dbReference>
<keyword evidence="8" id="KW-1185">Reference proteome</keyword>
<dbReference type="CDD" id="cd00130">
    <property type="entry name" value="PAS"/>
    <property type="match status" value="2"/>
</dbReference>